<dbReference type="CDD" id="cd03156">
    <property type="entry name" value="uroplakin_I_like_LEL"/>
    <property type="match status" value="1"/>
</dbReference>
<keyword evidence="3" id="KW-0812">Transmembrane</keyword>
<dbReference type="Pfam" id="PF00335">
    <property type="entry name" value="Tetraspanin"/>
    <property type="match status" value="1"/>
</dbReference>
<proteinExistence type="inferred from homology"/>
<dbReference type="InterPro" id="IPR008952">
    <property type="entry name" value="Tetraspanin_EC2_sf"/>
</dbReference>
<dbReference type="Proteomes" id="UP000694521">
    <property type="component" value="Unplaced"/>
</dbReference>
<evidence type="ECO:0000256" key="6">
    <source>
        <dbReference type="ARBA" id="ARBA00023180"/>
    </source>
</evidence>
<protein>
    <submittedName>
        <fullName evidence="7">Uncharacterized protein</fullName>
    </submittedName>
</protein>
<organism evidence="7 8">
    <name type="scientific">Anser cygnoides</name>
    <name type="common">Swan goose</name>
    <dbReference type="NCBI Taxonomy" id="8845"/>
    <lineage>
        <taxon>Eukaryota</taxon>
        <taxon>Metazoa</taxon>
        <taxon>Chordata</taxon>
        <taxon>Craniata</taxon>
        <taxon>Vertebrata</taxon>
        <taxon>Euteleostomi</taxon>
        <taxon>Archelosauria</taxon>
        <taxon>Archosauria</taxon>
        <taxon>Dinosauria</taxon>
        <taxon>Saurischia</taxon>
        <taxon>Theropoda</taxon>
        <taxon>Coelurosauria</taxon>
        <taxon>Aves</taxon>
        <taxon>Neognathae</taxon>
        <taxon>Galloanserae</taxon>
        <taxon>Anseriformes</taxon>
        <taxon>Anatidae</taxon>
        <taxon>Anserinae</taxon>
        <taxon>Anser</taxon>
    </lineage>
</organism>
<dbReference type="GO" id="GO:0016020">
    <property type="term" value="C:membrane"/>
    <property type="evidence" value="ECO:0007669"/>
    <property type="project" value="UniProtKB-SubCell"/>
</dbReference>
<dbReference type="Ensembl" id="ENSACDT00005026850.1">
    <property type="protein sequence ID" value="ENSACDP00005022431.1"/>
    <property type="gene ID" value="ENSACDG00005016279.1"/>
</dbReference>
<name>A0A8B9EJ26_ANSCY</name>
<dbReference type="SUPFAM" id="SSF48652">
    <property type="entry name" value="Tetraspanin"/>
    <property type="match status" value="1"/>
</dbReference>
<dbReference type="Gene3D" id="1.10.1450.10">
    <property type="entry name" value="Tetraspanin"/>
    <property type="match status" value="1"/>
</dbReference>
<keyword evidence="4" id="KW-1133">Transmembrane helix</keyword>
<dbReference type="FunFam" id="1.10.1450.10:FF:000012">
    <property type="entry name" value="Tetraspanin"/>
    <property type="match status" value="1"/>
</dbReference>
<accession>A0A8B9EJ26</accession>
<keyword evidence="8" id="KW-1185">Reference proteome</keyword>
<dbReference type="AlphaFoldDB" id="A0A8B9EJ26"/>
<reference evidence="7" key="2">
    <citation type="submission" date="2025-09" db="UniProtKB">
        <authorList>
            <consortium name="Ensembl"/>
        </authorList>
    </citation>
    <scope>IDENTIFICATION</scope>
</reference>
<sequence length="330" mass="35285">MSCPSPRTACLSPGPPLTPIPGLCAGRESCRGGRSRSELHTDSGCPLTPPSCCLPVLRPRQPRLCHTAGRGCALPGALEAGIVPAPCRSAQPLSSLHHALGPSATSWGLGRCRVVLLTLTFITSTLSKPEPSWPYHAEGLCPSAPESWWHWVVDGGRAVTPCLGPVLGCSRVALTPQIRPELFLSELQRNYRGDEDAEVFSVAWNTLMVMFSCCGVLGPEDFGNGSRFQELHPGTPWPRACCARDGLLQAGELLGWEQCRERSPGYIHEQGCFPTFGRTLQNYISVPGTCSLAVLGIEVRRGGWGDTRQAAGHPARVLFLPGGKGMGLCV</sequence>
<evidence type="ECO:0000256" key="1">
    <source>
        <dbReference type="ARBA" id="ARBA00004141"/>
    </source>
</evidence>
<comment type="subcellular location">
    <subcellularLocation>
        <location evidence="1">Membrane</location>
        <topology evidence="1">Multi-pass membrane protein</topology>
    </subcellularLocation>
</comment>
<evidence type="ECO:0000256" key="5">
    <source>
        <dbReference type="ARBA" id="ARBA00023136"/>
    </source>
</evidence>
<evidence type="ECO:0000313" key="7">
    <source>
        <dbReference type="Ensembl" id="ENSACDP00005022431.1"/>
    </source>
</evidence>
<evidence type="ECO:0000313" key="8">
    <source>
        <dbReference type="Proteomes" id="UP000694521"/>
    </source>
</evidence>
<evidence type="ECO:0000256" key="2">
    <source>
        <dbReference type="ARBA" id="ARBA00006840"/>
    </source>
</evidence>
<keyword evidence="6" id="KW-0325">Glycoprotein</keyword>
<evidence type="ECO:0000256" key="4">
    <source>
        <dbReference type="ARBA" id="ARBA00022989"/>
    </source>
</evidence>
<dbReference type="InterPro" id="IPR018499">
    <property type="entry name" value="Tetraspanin/Peripherin"/>
</dbReference>
<keyword evidence="5" id="KW-0472">Membrane</keyword>
<evidence type="ECO:0000256" key="3">
    <source>
        <dbReference type="ARBA" id="ARBA00022692"/>
    </source>
</evidence>
<reference evidence="7" key="1">
    <citation type="submission" date="2025-08" db="UniProtKB">
        <authorList>
            <consortium name="Ensembl"/>
        </authorList>
    </citation>
    <scope>IDENTIFICATION</scope>
</reference>
<comment type="similarity">
    <text evidence="2">Belongs to the tetraspanin (TM4SF) family.</text>
</comment>